<protein>
    <submittedName>
        <fullName evidence="2">Uncharacterized protein</fullName>
    </submittedName>
</protein>
<dbReference type="AlphaFoldDB" id="A0ABD1S1S8"/>
<reference evidence="3" key="1">
    <citation type="submission" date="2024-07" db="EMBL/GenBank/DDBJ databases">
        <title>Two chromosome-level genome assemblies of Korean endemic species Abeliophyllum distichum and Forsythia ovata (Oleaceae).</title>
        <authorList>
            <person name="Jang H."/>
        </authorList>
    </citation>
    <scope>NUCLEOTIDE SEQUENCE [LARGE SCALE GENOMIC DNA]</scope>
</reference>
<gene>
    <name evidence="2" type="ORF">Fot_38423</name>
</gene>
<evidence type="ECO:0000313" key="2">
    <source>
        <dbReference type="EMBL" id="KAL2494666.1"/>
    </source>
</evidence>
<name>A0ABD1S1S8_9LAMI</name>
<organism evidence="2 3">
    <name type="scientific">Forsythia ovata</name>
    <dbReference type="NCBI Taxonomy" id="205694"/>
    <lineage>
        <taxon>Eukaryota</taxon>
        <taxon>Viridiplantae</taxon>
        <taxon>Streptophyta</taxon>
        <taxon>Embryophyta</taxon>
        <taxon>Tracheophyta</taxon>
        <taxon>Spermatophyta</taxon>
        <taxon>Magnoliopsida</taxon>
        <taxon>eudicotyledons</taxon>
        <taxon>Gunneridae</taxon>
        <taxon>Pentapetalae</taxon>
        <taxon>asterids</taxon>
        <taxon>lamiids</taxon>
        <taxon>Lamiales</taxon>
        <taxon>Oleaceae</taxon>
        <taxon>Forsythieae</taxon>
        <taxon>Forsythia</taxon>
    </lineage>
</organism>
<dbReference type="EMBL" id="JBFOLJ010000011">
    <property type="protein sequence ID" value="KAL2494666.1"/>
    <property type="molecule type" value="Genomic_DNA"/>
</dbReference>
<feature type="region of interest" description="Disordered" evidence="1">
    <location>
        <begin position="33"/>
        <end position="63"/>
    </location>
</feature>
<keyword evidence="3" id="KW-1185">Reference proteome</keyword>
<comment type="caution">
    <text evidence="2">The sequence shown here is derived from an EMBL/GenBank/DDBJ whole genome shotgun (WGS) entry which is preliminary data.</text>
</comment>
<accession>A0ABD1S1S8</accession>
<evidence type="ECO:0000256" key="1">
    <source>
        <dbReference type="SAM" id="MobiDB-lite"/>
    </source>
</evidence>
<proteinExistence type="predicted"/>
<dbReference type="Proteomes" id="UP001604277">
    <property type="component" value="Unassembled WGS sequence"/>
</dbReference>
<sequence length="120" mass="13107">MPENNEDGAWSEDEGADECDVCIEGGLEAASTLEEESGAAVQPVQQLAHEDVRDEGLENTVGEQDEISEAEYIYFIIVNEKKEKLGGEFIIFSVATTLRVSGDKELHLFCTTLGLMSSSF</sequence>
<evidence type="ECO:0000313" key="3">
    <source>
        <dbReference type="Proteomes" id="UP001604277"/>
    </source>
</evidence>